<keyword evidence="3" id="KW-1185">Reference proteome</keyword>
<dbReference type="PANTHER" id="PTHR10974:SF1">
    <property type="entry name" value="FI08016P-RELATED"/>
    <property type="match status" value="1"/>
</dbReference>
<keyword evidence="1" id="KW-0472">Membrane</keyword>
<organism evidence="2 3">
    <name type="scientific">Cardiocondyla obscurior</name>
    <dbReference type="NCBI Taxonomy" id="286306"/>
    <lineage>
        <taxon>Eukaryota</taxon>
        <taxon>Metazoa</taxon>
        <taxon>Ecdysozoa</taxon>
        <taxon>Arthropoda</taxon>
        <taxon>Hexapoda</taxon>
        <taxon>Insecta</taxon>
        <taxon>Pterygota</taxon>
        <taxon>Neoptera</taxon>
        <taxon>Endopterygota</taxon>
        <taxon>Hymenoptera</taxon>
        <taxon>Apocrita</taxon>
        <taxon>Aculeata</taxon>
        <taxon>Formicoidea</taxon>
        <taxon>Formicidae</taxon>
        <taxon>Myrmicinae</taxon>
        <taxon>Cardiocondyla</taxon>
    </lineage>
</organism>
<dbReference type="EMBL" id="JADYXP020000016">
    <property type="protein sequence ID" value="KAL0107780.1"/>
    <property type="molecule type" value="Genomic_DNA"/>
</dbReference>
<comment type="caution">
    <text evidence="2">The sequence shown here is derived from an EMBL/GenBank/DDBJ whole genome shotgun (WGS) entry which is preliminary data.</text>
</comment>
<dbReference type="FunFam" id="3.40.720.10:FF:000017">
    <property type="entry name" value="Predicted protein"/>
    <property type="match status" value="1"/>
</dbReference>
<dbReference type="Pfam" id="PF02995">
    <property type="entry name" value="DUF229"/>
    <property type="match status" value="1"/>
</dbReference>
<evidence type="ECO:0000313" key="3">
    <source>
        <dbReference type="Proteomes" id="UP001430953"/>
    </source>
</evidence>
<accession>A0AAW2EXT6</accession>
<proteinExistence type="predicted"/>
<protein>
    <recommendedName>
        <fullName evidence="4">DUF229 domain containing protein</fullName>
    </recommendedName>
</protein>
<reference evidence="2 3" key="1">
    <citation type="submission" date="2023-03" db="EMBL/GenBank/DDBJ databases">
        <title>High recombination rates correlate with genetic variation in Cardiocondyla obscurior ants.</title>
        <authorList>
            <person name="Errbii M."/>
        </authorList>
    </citation>
    <scope>NUCLEOTIDE SEQUENCE [LARGE SCALE GENOMIC DNA]</scope>
    <source>
        <strain evidence="2">Alpha-2009</strain>
        <tissue evidence="2">Whole body</tissue>
    </source>
</reference>
<name>A0AAW2EXT6_9HYME</name>
<dbReference type="AlphaFoldDB" id="A0AAW2EXT6"/>
<evidence type="ECO:0000313" key="2">
    <source>
        <dbReference type="EMBL" id="KAL0107780.1"/>
    </source>
</evidence>
<dbReference type="Gene3D" id="3.40.720.10">
    <property type="entry name" value="Alkaline Phosphatase, subunit A"/>
    <property type="match status" value="1"/>
</dbReference>
<dbReference type="GO" id="GO:0005615">
    <property type="term" value="C:extracellular space"/>
    <property type="evidence" value="ECO:0007669"/>
    <property type="project" value="TreeGrafter"/>
</dbReference>
<dbReference type="Proteomes" id="UP001430953">
    <property type="component" value="Unassembled WGS sequence"/>
</dbReference>
<evidence type="ECO:0008006" key="4">
    <source>
        <dbReference type="Google" id="ProtNLM"/>
    </source>
</evidence>
<dbReference type="InterPro" id="IPR017850">
    <property type="entry name" value="Alkaline_phosphatase_core_sf"/>
</dbReference>
<dbReference type="PANTHER" id="PTHR10974">
    <property type="entry name" value="FI08016P-RELATED"/>
    <property type="match status" value="1"/>
</dbReference>
<gene>
    <name evidence="2" type="ORF">PUN28_014805</name>
</gene>
<sequence>MHIETCYKNQKAADIMYILIVQFYFTYTKVLNACNRSVMRDSHHSREEALFRGGKKAVDDECESTTTLIKTKIQKGGLRLRRWLIALLVFLLTSLLIINSYNTGQFRIIRFGAMAKPAAQDVSQEYLSTASNIYTPTSNGGFLVRNKGCRLPAMDPLDPAVQRFIKKDKFECEYGNSPPLIESNNTALFVNPLANNEFYNNPKGDINCCWRRFWRAKDDDNAVTFDSQCYFFQYSCTINDEFVRVECYQNNEVIYKDYFAFLPRKPSVEERCDEARKTDVNIDDRLSVLVLGLDSVSRMNFHRMMPKTVKSLQSLKAVEMLGYTKVADNTYPNLVPVLSGLNQDELRDLCWQMPNKTFDECPLIWKKYSEAGYRTVFGEDAYSMTTFNYLKPGFREPPTDYYLRPYCIGAEQDIGNTHKVNANLCLGTRKTFDCILDYSRKTATEFSSELYFAFIWQASLTHDYFTYAQLGDDSYHRFIEYASQQGLLDRTALIVMSDHGMRWGEFRQTYQGKIEDSLPFVFIVLPKWWRERFPLAWGNLRRNTHSLTTPFDLHETLMDLVNPHKLRESLLKKRIKDAQAASGVSRGISWFLPVPDIRTCDMAYIANHWCMCHTSNAVSWNDTGLQDSVSFLVRELNDMLSRYPMCATLNLKKVKDAKMWQDKSDGAMLVDYTVVIQTTPGDAIFEGTIRYKADDKSRKLAGSISRLNAYGSQSACVDEFNMRLYCYCL</sequence>
<dbReference type="InterPro" id="IPR004245">
    <property type="entry name" value="DUF229"/>
</dbReference>
<evidence type="ECO:0000256" key="1">
    <source>
        <dbReference type="SAM" id="Phobius"/>
    </source>
</evidence>
<keyword evidence="1" id="KW-0812">Transmembrane</keyword>
<keyword evidence="1" id="KW-1133">Transmembrane helix</keyword>
<dbReference type="CDD" id="cd16021">
    <property type="entry name" value="ALP_like"/>
    <property type="match status" value="1"/>
</dbReference>
<dbReference type="SUPFAM" id="SSF53649">
    <property type="entry name" value="Alkaline phosphatase-like"/>
    <property type="match status" value="1"/>
</dbReference>
<feature type="transmembrane region" description="Helical" evidence="1">
    <location>
        <begin position="83"/>
        <end position="101"/>
    </location>
</feature>